<dbReference type="Proteomes" id="UP000232722">
    <property type="component" value="Unassembled WGS sequence"/>
</dbReference>
<feature type="compositionally biased region" description="Basic and acidic residues" evidence="1">
    <location>
        <begin position="1"/>
        <end position="22"/>
    </location>
</feature>
<accession>A0A2N0NGS5</accession>
<feature type="region of interest" description="Disordered" evidence="1">
    <location>
        <begin position="1"/>
        <end position="25"/>
    </location>
</feature>
<evidence type="ECO:0000256" key="1">
    <source>
        <dbReference type="SAM" id="MobiDB-lite"/>
    </source>
</evidence>
<evidence type="ECO:0000313" key="3">
    <source>
        <dbReference type="Proteomes" id="UP000232722"/>
    </source>
</evidence>
<reference evidence="2 3" key="1">
    <citation type="submission" date="2016-04" db="EMBL/GenBank/DDBJ databases">
        <title>Genome analyses suggest a sexual origin of heterokaryosis in a supposedly ancient asexual fungus.</title>
        <authorList>
            <person name="Ropars J."/>
            <person name="Sedzielewska K."/>
            <person name="Noel J."/>
            <person name="Charron P."/>
            <person name="Farinelli L."/>
            <person name="Marton T."/>
            <person name="Kruger M."/>
            <person name="Pelin A."/>
            <person name="Brachmann A."/>
            <person name="Corradi N."/>
        </authorList>
    </citation>
    <scope>NUCLEOTIDE SEQUENCE [LARGE SCALE GENOMIC DNA]</scope>
    <source>
        <strain evidence="2 3">A5</strain>
    </source>
</reference>
<evidence type="ECO:0000313" key="2">
    <source>
        <dbReference type="EMBL" id="PKB93769.1"/>
    </source>
</evidence>
<organism evidence="2 3">
    <name type="scientific">Rhizophagus irregularis</name>
    <dbReference type="NCBI Taxonomy" id="588596"/>
    <lineage>
        <taxon>Eukaryota</taxon>
        <taxon>Fungi</taxon>
        <taxon>Fungi incertae sedis</taxon>
        <taxon>Mucoromycota</taxon>
        <taxon>Glomeromycotina</taxon>
        <taxon>Glomeromycetes</taxon>
        <taxon>Glomerales</taxon>
        <taxon>Glomeraceae</taxon>
        <taxon>Rhizophagus</taxon>
    </lineage>
</organism>
<reference evidence="2 3" key="2">
    <citation type="submission" date="2017-09" db="EMBL/GenBank/DDBJ databases">
        <title>Extensive intraspecific genome diversity in a model arbuscular mycorrhizal fungus.</title>
        <authorList>
            <person name="Chen E.C."/>
            <person name="Morin E."/>
            <person name="Beaudet D."/>
            <person name="Noel J."/>
            <person name="Ndikumana S."/>
            <person name="Charron P."/>
            <person name="St-Onge C."/>
            <person name="Giorgi J."/>
            <person name="Grigoriev I.V."/>
            <person name="Roux C."/>
            <person name="Martin F.M."/>
            <person name="Corradi N."/>
        </authorList>
    </citation>
    <scope>NUCLEOTIDE SEQUENCE [LARGE SCALE GENOMIC DNA]</scope>
    <source>
        <strain evidence="2 3">A5</strain>
    </source>
</reference>
<dbReference type="AlphaFoldDB" id="A0A2N0NGS5"/>
<proteinExistence type="predicted"/>
<gene>
    <name evidence="2" type="ORF">RhiirA5_440386</name>
</gene>
<protein>
    <submittedName>
        <fullName evidence="2">Uncharacterized protein</fullName>
    </submittedName>
</protein>
<dbReference type="EMBL" id="LLXJ01007299">
    <property type="protein sequence ID" value="PKB93769.1"/>
    <property type="molecule type" value="Genomic_DNA"/>
</dbReference>
<sequence length="66" mass="7803">MAQSTNDRDGADDDHNYEDSSTRKVVSKSFGNTDIYYDKQYWDDTLYDNIHIKSKLPMTLFKNYAR</sequence>
<name>A0A2N0NGS5_9GLOM</name>
<comment type="caution">
    <text evidence="2">The sequence shown here is derived from an EMBL/GenBank/DDBJ whole genome shotgun (WGS) entry which is preliminary data.</text>
</comment>